<name>A0A810QG26_9FIRM</name>
<evidence type="ECO:0000313" key="1">
    <source>
        <dbReference type="EMBL" id="BCK83463.1"/>
    </source>
</evidence>
<protein>
    <submittedName>
        <fullName evidence="1">Uncharacterized protein</fullName>
    </submittedName>
</protein>
<dbReference type="KEGG" id="pfaa:MM59RIKEN_07820"/>
<accession>A0A810QG26</accession>
<organism evidence="1 2">
    <name type="scientific">Pusillibacter faecalis</name>
    <dbReference type="NCBI Taxonomy" id="2714358"/>
    <lineage>
        <taxon>Bacteria</taxon>
        <taxon>Bacillati</taxon>
        <taxon>Bacillota</taxon>
        <taxon>Clostridia</taxon>
        <taxon>Eubacteriales</taxon>
        <taxon>Oscillospiraceae</taxon>
        <taxon>Pusillibacter</taxon>
    </lineage>
</organism>
<proteinExistence type="predicted"/>
<evidence type="ECO:0000313" key="2">
    <source>
        <dbReference type="Proteomes" id="UP000679848"/>
    </source>
</evidence>
<dbReference type="AlphaFoldDB" id="A0A810QG26"/>
<dbReference type="EMBL" id="AP023420">
    <property type="protein sequence ID" value="BCK83463.1"/>
    <property type="molecule type" value="Genomic_DNA"/>
</dbReference>
<keyword evidence="2" id="KW-1185">Reference proteome</keyword>
<dbReference type="Proteomes" id="UP000679848">
    <property type="component" value="Chromosome"/>
</dbReference>
<gene>
    <name evidence="1" type="ORF">MM59RIKEN_07820</name>
</gene>
<sequence length="287" mass="32395">MGYEVVEDEPEYYKFEIRLCDTKIDRDFERFTLPCLRKLSKMFVGKNGFVGQDSIAKILSTVVLKGKDGEWFIKANASIKNIPENFKVIEEIKSGKKKEVSIGCSVATRTCSICGDSTGSCNHKPGEYYNGKQCFMELNDPTDVFEWAFVSTPVKEETNMDKPKPLSDWTLGEVKEHCKEQRDTPARCTGCKMQKYCDQYFGRQGDAAAPKYWDLTEPPRWTEQEVEDARAVKRLLEADSVTRAAYGNGLVAIKSDWSVSIVLSRDCFPSLRPGEIITLDEIIGGAE</sequence>
<reference evidence="1" key="1">
    <citation type="submission" date="2020-09" db="EMBL/GenBank/DDBJ databases">
        <title>New species isolated from human feces.</title>
        <authorList>
            <person name="Kitahara M."/>
            <person name="Shigeno Y."/>
            <person name="Shime M."/>
            <person name="Matsumoto Y."/>
            <person name="Nakamura S."/>
            <person name="Motooka D."/>
            <person name="Fukuoka S."/>
            <person name="Nishikawa H."/>
            <person name="Benno Y."/>
        </authorList>
    </citation>
    <scope>NUCLEOTIDE SEQUENCE</scope>
    <source>
        <strain evidence="1">MM59</strain>
    </source>
</reference>